<reference evidence="2 3" key="2">
    <citation type="submission" date="2020-03" db="EMBL/GenBank/DDBJ databases">
        <authorList>
            <person name="Ichikawa N."/>
            <person name="Kimura A."/>
            <person name="Kitahashi Y."/>
            <person name="Uohara A."/>
        </authorList>
    </citation>
    <scope>NUCLEOTIDE SEQUENCE [LARGE SCALE GENOMIC DNA]</scope>
    <source>
        <strain evidence="2 3">NBRC 108638</strain>
    </source>
</reference>
<protein>
    <submittedName>
        <fullName evidence="2">Transcriptional regulator</fullName>
    </submittedName>
</protein>
<dbReference type="Pfam" id="PF12840">
    <property type="entry name" value="HTH_20"/>
    <property type="match status" value="1"/>
</dbReference>
<dbReference type="CDD" id="cd00090">
    <property type="entry name" value="HTH_ARSR"/>
    <property type="match status" value="1"/>
</dbReference>
<dbReference type="Gene3D" id="1.10.10.10">
    <property type="entry name" value="Winged helix-like DNA-binding domain superfamily/Winged helix DNA-binding domain"/>
    <property type="match status" value="1"/>
</dbReference>
<dbReference type="InterPro" id="IPR001845">
    <property type="entry name" value="HTH_ArsR_DNA-bd_dom"/>
</dbReference>
<dbReference type="SMART" id="SM00418">
    <property type="entry name" value="HTH_ARSR"/>
    <property type="match status" value="1"/>
</dbReference>
<dbReference type="RefSeq" id="WP_173080141.1">
    <property type="nucleotide sequence ID" value="NZ_BAABJB010000034.1"/>
</dbReference>
<accession>A0A6V8LF97</accession>
<organism evidence="2 3">
    <name type="scientific">Phytohabitans rumicis</name>
    <dbReference type="NCBI Taxonomy" id="1076125"/>
    <lineage>
        <taxon>Bacteria</taxon>
        <taxon>Bacillati</taxon>
        <taxon>Actinomycetota</taxon>
        <taxon>Actinomycetes</taxon>
        <taxon>Micromonosporales</taxon>
        <taxon>Micromonosporaceae</taxon>
    </lineage>
</organism>
<dbReference type="EMBL" id="BLPG01000001">
    <property type="protein sequence ID" value="GFJ93511.1"/>
    <property type="molecule type" value="Genomic_DNA"/>
</dbReference>
<name>A0A6V8LF97_9ACTN</name>
<dbReference type="InterPro" id="IPR011991">
    <property type="entry name" value="ArsR-like_HTH"/>
</dbReference>
<dbReference type="SUPFAM" id="SSF46785">
    <property type="entry name" value="Winged helix' DNA-binding domain"/>
    <property type="match status" value="1"/>
</dbReference>
<dbReference type="GO" id="GO:0003700">
    <property type="term" value="F:DNA-binding transcription factor activity"/>
    <property type="evidence" value="ECO:0007669"/>
    <property type="project" value="InterPro"/>
</dbReference>
<reference evidence="2 3" key="1">
    <citation type="submission" date="2020-03" db="EMBL/GenBank/DDBJ databases">
        <title>Whole genome shotgun sequence of Phytohabitans rumicis NBRC 108638.</title>
        <authorList>
            <person name="Komaki H."/>
            <person name="Tamura T."/>
        </authorList>
    </citation>
    <scope>NUCLEOTIDE SEQUENCE [LARGE SCALE GENOMIC DNA]</scope>
    <source>
        <strain evidence="2 3">NBRC 108638</strain>
    </source>
</reference>
<comment type="caution">
    <text evidence="2">The sequence shown here is derived from an EMBL/GenBank/DDBJ whole genome shotgun (WGS) entry which is preliminary data.</text>
</comment>
<gene>
    <name evidence="2" type="ORF">Prum_071530</name>
</gene>
<dbReference type="Proteomes" id="UP000482960">
    <property type="component" value="Unassembled WGS sequence"/>
</dbReference>
<proteinExistence type="predicted"/>
<dbReference type="InterPro" id="IPR036388">
    <property type="entry name" value="WH-like_DNA-bd_sf"/>
</dbReference>
<keyword evidence="3" id="KW-1185">Reference proteome</keyword>
<feature type="domain" description="HTH arsR-type" evidence="1">
    <location>
        <begin position="252"/>
        <end position="323"/>
    </location>
</feature>
<dbReference type="AlphaFoldDB" id="A0A6V8LF97"/>
<evidence type="ECO:0000313" key="3">
    <source>
        <dbReference type="Proteomes" id="UP000482960"/>
    </source>
</evidence>
<evidence type="ECO:0000313" key="2">
    <source>
        <dbReference type="EMBL" id="GFJ93511.1"/>
    </source>
</evidence>
<evidence type="ECO:0000259" key="1">
    <source>
        <dbReference type="SMART" id="SM00418"/>
    </source>
</evidence>
<sequence>MRIHFTSADLARTFLADGPDPMWELVNSLQALQSRYGQRALGAWRRRVAADLPQFGLAGPVRHRLFPLAPHAPYFPDLLTPPEGRLGLGPGVEAVLTTTRGRLRDEIGRLDGRRGAGAWLADLSAGRPKALSELGDTMRGYYRFALAPGWASLRAIVDTDLAVRRGALSMGGVEAMLHSFQPAMRWHFPVLELPSHPSAREVHLRGRGLLLVPSWFCRHHPITIFDPELPQVVVYPVGHQPPVVWAAANGKALIRLLGETRAAVLLAARAGGTTGELAVRLGVSAATISHHTAILRDAGLITSVRAASAVRHSLTRLGEALVHRHLPD</sequence>
<dbReference type="InterPro" id="IPR036390">
    <property type="entry name" value="WH_DNA-bd_sf"/>
</dbReference>